<reference evidence="6 7" key="1">
    <citation type="submission" date="2020-08" db="EMBL/GenBank/DDBJ databases">
        <title>Genomic Encyclopedia of Type Strains, Phase IV (KMG-IV): sequencing the most valuable type-strain genomes for metagenomic binning, comparative biology and taxonomic classification.</title>
        <authorList>
            <person name="Goeker M."/>
        </authorList>
    </citation>
    <scope>NUCLEOTIDE SEQUENCE [LARGE SCALE GENOMIC DNA]</scope>
    <source>
        <strain evidence="6 7">DSM 27057</strain>
    </source>
</reference>
<feature type="domain" description="Response regulatory" evidence="4">
    <location>
        <begin position="17"/>
        <end position="132"/>
    </location>
</feature>
<dbReference type="InterPro" id="IPR000160">
    <property type="entry name" value="GGDEF_dom"/>
</dbReference>
<evidence type="ECO:0000313" key="7">
    <source>
        <dbReference type="Proteomes" id="UP000548867"/>
    </source>
</evidence>
<dbReference type="SUPFAM" id="SSF55073">
    <property type="entry name" value="Nucleotide cyclase"/>
    <property type="match status" value="1"/>
</dbReference>
<dbReference type="EC" id="2.7.7.65" evidence="1"/>
<feature type="modified residue" description="4-aspartylphosphate" evidence="3">
    <location>
        <position position="65"/>
    </location>
</feature>
<dbReference type="GO" id="GO:0005886">
    <property type="term" value="C:plasma membrane"/>
    <property type="evidence" value="ECO:0007669"/>
    <property type="project" value="TreeGrafter"/>
</dbReference>
<dbReference type="GO" id="GO:0000160">
    <property type="term" value="P:phosphorelay signal transduction system"/>
    <property type="evidence" value="ECO:0007669"/>
    <property type="project" value="InterPro"/>
</dbReference>
<keyword evidence="7" id="KW-1185">Reference proteome</keyword>
<dbReference type="NCBIfam" id="TIGR00254">
    <property type="entry name" value="GGDEF"/>
    <property type="match status" value="1"/>
</dbReference>
<gene>
    <name evidence="6" type="ORF">GGR38_004250</name>
</gene>
<evidence type="ECO:0000259" key="4">
    <source>
        <dbReference type="PROSITE" id="PS50110"/>
    </source>
</evidence>
<dbReference type="InterPro" id="IPR011006">
    <property type="entry name" value="CheY-like_superfamily"/>
</dbReference>
<dbReference type="PROSITE" id="PS50887">
    <property type="entry name" value="GGDEF"/>
    <property type="match status" value="1"/>
</dbReference>
<organism evidence="6 7">
    <name type="scientific">Novosphingobium sediminicola</name>
    <dbReference type="NCBI Taxonomy" id="563162"/>
    <lineage>
        <taxon>Bacteria</taxon>
        <taxon>Pseudomonadati</taxon>
        <taxon>Pseudomonadota</taxon>
        <taxon>Alphaproteobacteria</taxon>
        <taxon>Sphingomonadales</taxon>
        <taxon>Sphingomonadaceae</taxon>
        <taxon>Novosphingobium</taxon>
    </lineage>
</organism>
<comment type="caution">
    <text evidence="6">The sequence shown here is derived from an EMBL/GenBank/DDBJ whole genome shotgun (WGS) entry which is preliminary data.</text>
</comment>
<evidence type="ECO:0000256" key="2">
    <source>
        <dbReference type="ARBA" id="ARBA00034247"/>
    </source>
</evidence>
<dbReference type="InterPro" id="IPR043128">
    <property type="entry name" value="Rev_trsase/Diguanyl_cyclase"/>
</dbReference>
<dbReference type="PANTHER" id="PTHR45138:SF9">
    <property type="entry name" value="DIGUANYLATE CYCLASE DGCM-RELATED"/>
    <property type="match status" value="1"/>
</dbReference>
<dbReference type="Gene3D" id="3.40.50.2300">
    <property type="match status" value="1"/>
</dbReference>
<accession>A0A7W6CQF0</accession>
<evidence type="ECO:0000256" key="1">
    <source>
        <dbReference type="ARBA" id="ARBA00012528"/>
    </source>
</evidence>
<keyword evidence="3" id="KW-0597">Phosphoprotein</keyword>
<dbReference type="Pfam" id="PF00990">
    <property type="entry name" value="GGDEF"/>
    <property type="match status" value="1"/>
</dbReference>
<dbReference type="SUPFAM" id="SSF52172">
    <property type="entry name" value="CheY-like"/>
    <property type="match status" value="1"/>
</dbReference>
<name>A0A7W6CQF0_9SPHN</name>
<dbReference type="Proteomes" id="UP000548867">
    <property type="component" value="Unassembled WGS sequence"/>
</dbReference>
<dbReference type="PANTHER" id="PTHR45138">
    <property type="entry name" value="REGULATORY COMPONENTS OF SENSORY TRANSDUCTION SYSTEM"/>
    <property type="match status" value="1"/>
</dbReference>
<dbReference type="GO" id="GO:0052621">
    <property type="term" value="F:diguanylate cyclase activity"/>
    <property type="evidence" value="ECO:0007669"/>
    <property type="project" value="UniProtKB-EC"/>
</dbReference>
<evidence type="ECO:0000259" key="5">
    <source>
        <dbReference type="PROSITE" id="PS50887"/>
    </source>
</evidence>
<protein>
    <recommendedName>
        <fullName evidence="1">diguanylate cyclase</fullName>
        <ecNumber evidence="1">2.7.7.65</ecNumber>
    </recommendedName>
</protein>
<dbReference type="InterPro" id="IPR029787">
    <property type="entry name" value="Nucleotide_cyclase"/>
</dbReference>
<feature type="domain" description="GGDEF" evidence="5">
    <location>
        <begin position="175"/>
        <end position="312"/>
    </location>
</feature>
<dbReference type="InterPro" id="IPR001789">
    <property type="entry name" value="Sig_transdc_resp-reg_receiver"/>
</dbReference>
<proteinExistence type="predicted"/>
<dbReference type="Pfam" id="PF00072">
    <property type="entry name" value="Response_reg"/>
    <property type="match status" value="1"/>
</dbReference>
<dbReference type="GO" id="GO:0043709">
    <property type="term" value="P:cell adhesion involved in single-species biofilm formation"/>
    <property type="evidence" value="ECO:0007669"/>
    <property type="project" value="TreeGrafter"/>
</dbReference>
<dbReference type="CDD" id="cd01949">
    <property type="entry name" value="GGDEF"/>
    <property type="match status" value="1"/>
</dbReference>
<dbReference type="EMBL" id="JACIDX010000021">
    <property type="protein sequence ID" value="MBB3957276.1"/>
    <property type="molecule type" value="Genomic_DNA"/>
</dbReference>
<dbReference type="GO" id="GO:1902201">
    <property type="term" value="P:negative regulation of bacterial-type flagellum-dependent cell motility"/>
    <property type="evidence" value="ECO:0007669"/>
    <property type="project" value="TreeGrafter"/>
</dbReference>
<dbReference type="SMART" id="SM00448">
    <property type="entry name" value="REC"/>
    <property type="match status" value="1"/>
</dbReference>
<evidence type="ECO:0000256" key="3">
    <source>
        <dbReference type="PROSITE-ProRule" id="PRU00169"/>
    </source>
</evidence>
<dbReference type="PROSITE" id="PS50110">
    <property type="entry name" value="RESPONSE_REGULATORY"/>
    <property type="match status" value="1"/>
</dbReference>
<dbReference type="AlphaFoldDB" id="A0A7W6CQF0"/>
<dbReference type="Gene3D" id="3.30.70.270">
    <property type="match status" value="1"/>
</dbReference>
<dbReference type="FunFam" id="3.30.70.270:FF:000001">
    <property type="entry name" value="Diguanylate cyclase domain protein"/>
    <property type="match status" value="1"/>
</dbReference>
<sequence length="335" mass="36601">MRDGAFGGGELVMGRPLVLIVDDEVSNIEIMNAALEDDYEICFATSGEEAITVAQASLPDLILLDVLMPGTDGYEVCRRCKADPLIADVPIIFTTGLGDEESEANGLLLGAIDYIVKPIHPAIVRARVHNHIELKRMRDQLAELAVTDALTGLSNRRRLEQTLDVETSRLSRTDDWLSVIMLDIDFFKQFNDAYGHPEGDNCIVMIAAALQRAVRRASDLTARYGGEEFACVLPATDHEAAVIVANSIMEQVRSLGIPHRNSEVGPYVTVSVGIASARCRPGLARDLWVKVADNQLYLAKVAGRNKVVGTVFGIENSEESQYMTLRDHGVAPARL</sequence>
<comment type="catalytic activity">
    <reaction evidence="2">
        <text>2 GTP = 3',3'-c-di-GMP + 2 diphosphate</text>
        <dbReference type="Rhea" id="RHEA:24898"/>
        <dbReference type="ChEBI" id="CHEBI:33019"/>
        <dbReference type="ChEBI" id="CHEBI:37565"/>
        <dbReference type="ChEBI" id="CHEBI:58805"/>
        <dbReference type="EC" id="2.7.7.65"/>
    </reaction>
</comment>
<dbReference type="InterPro" id="IPR050469">
    <property type="entry name" value="Diguanylate_Cyclase"/>
</dbReference>
<dbReference type="RefSeq" id="WP_246405124.1">
    <property type="nucleotide sequence ID" value="NZ_JACIDX010000021.1"/>
</dbReference>
<evidence type="ECO:0000313" key="6">
    <source>
        <dbReference type="EMBL" id="MBB3957276.1"/>
    </source>
</evidence>
<dbReference type="SMART" id="SM00267">
    <property type="entry name" value="GGDEF"/>
    <property type="match status" value="1"/>
</dbReference>